<name>A0A9P6RET6_9FUNG</name>
<dbReference type="Pfam" id="PF01231">
    <property type="entry name" value="IDO"/>
    <property type="match status" value="1"/>
</dbReference>
<reference evidence="6" key="1">
    <citation type="journal article" date="2020" name="Fungal Divers.">
        <title>Resolving the Mortierellaceae phylogeny through synthesis of multi-gene phylogenetics and phylogenomics.</title>
        <authorList>
            <person name="Vandepol N."/>
            <person name="Liber J."/>
            <person name="Desiro A."/>
            <person name="Na H."/>
            <person name="Kennedy M."/>
            <person name="Barry K."/>
            <person name="Grigoriev I.V."/>
            <person name="Miller A.N."/>
            <person name="O'Donnell K."/>
            <person name="Stajich J.E."/>
            <person name="Bonito G."/>
        </authorList>
    </citation>
    <scope>NUCLEOTIDE SEQUENCE</scope>
    <source>
        <strain evidence="6">REB-010B</strain>
    </source>
</reference>
<evidence type="ECO:0000313" key="7">
    <source>
        <dbReference type="Proteomes" id="UP000738325"/>
    </source>
</evidence>
<evidence type="ECO:0000256" key="2">
    <source>
        <dbReference type="ARBA" id="ARBA00022723"/>
    </source>
</evidence>
<gene>
    <name evidence="6" type="ORF">BGZ99_005565</name>
</gene>
<dbReference type="Proteomes" id="UP000738325">
    <property type="component" value="Unassembled WGS sequence"/>
</dbReference>
<dbReference type="AlphaFoldDB" id="A0A9P6RET6"/>
<evidence type="ECO:0000256" key="3">
    <source>
        <dbReference type="ARBA" id="ARBA00023004"/>
    </source>
</evidence>
<dbReference type="InterPro" id="IPR037217">
    <property type="entry name" value="Trp/Indoleamine_2_3_dOase-like"/>
</dbReference>
<keyword evidence="2 4" id="KW-0479">Metal-binding</keyword>
<comment type="similarity">
    <text evidence="1">Belongs to the indoleamine 2,3-dioxygenase family.</text>
</comment>
<accession>A0A9P6RET6</accession>
<dbReference type="GO" id="GO:0019441">
    <property type="term" value="P:L-tryptophan catabolic process to kynurenine"/>
    <property type="evidence" value="ECO:0007669"/>
    <property type="project" value="InterPro"/>
</dbReference>
<dbReference type="OrthoDB" id="10262710at2759"/>
<dbReference type="GO" id="GO:0016702">
    <property type="term" value="F:oxidoreductase activity, acting on single donors with incorporation of molecular oxygen, incorporation of two atoms of oxygen"/>
    <property type="evidence" value="ECO:0007669"/>
    <property type="project" value="UniProtKB-ARBA"/>
</dbReference>
<evidence type="ECO:0000256" key="1">
    <source>
        <dbReference type="ARBA" id="ARBA00007119"/>
    </source>
</evidence>
<keyword evidence="3 4" id="KW-0408">Iron</keyword>
<dbReference type="PANTHER" id="PTHR28657:SF3">
    <property type="entry name" value="INDOLEAMINE 2,3-DIOXYGENASE"/>
    <property type="match status" value="1"/>
</dbReference>
<dbReference type="GO" id="GO:0046872">
    <property type="term" value="F:metal ion binding"/>
    <property type="evidence" value="ECO:0007669"/>
    <property type="project" value="UniProtKB-KW"/>
</dbReference>
<dbReference type="PANTHER" id="PTHR28657">
    <property type="entry name" value="INDOLEAMINE 2,3-DIOXYGENASE"/>
    <property type="match status" value="1"/>
</dbReference>
<dbReference type="SUPFAM" id="SSF140959">
    <property type="entry name" value="Indolic compounds 2,3-dioxygenase-like"/>
    <property type="match status" value="1"/>
</dbReference>
<evidence type="ECO:0000313" key="6">
    <source>
        <dbReference type="EMBL" id="KAG0318643.1"/>
    </source>
</evidence>
<evidence type="ECO:0000256" key="4">
    <source>
        <dbReference type="PIRSR" id="PIRSR600898-1"/>
    </source>
</evidence>
<dbReference type="GO" id="GO:0020037">
    <property type="term" value="F:heme binding"/>
    <property type="evidence" value="ECO:0007669"/>
    <property type="project" value="InterPro"/>
</dbReference>
<feature type="region of interest" description="Disordered" evidence="5">
    <location>
        <begin position="46"/>
        <end position="73"/>
    </location>
</feature>
<sequence>MLHQILQRQAAASVKNVLQHAPARTSTFALAAVSRSLQLQAQAIRNYSTPSPPSSSPTSASSTSNAGQQPKYRQFHSSDIANRASEVPGFPILEDPLIHNHSIPSFMVGTQNGFLPRQDPLDVLPKEYEVLENLLQQMPLTLKDGSKGLLALGLFGEACKSLPLYDLSNVEDSELLSALYRDYTFMASAYLLEPCDILYRKSGDYGLGRSVLPKNIAVPLAQVAEKIGAKPFMEYALSYALYNYRRIDKSKGLVWGNLELIRPFSGHKSEVGFIISHVTMVAHSGDLVKNTMQTLDAADKRNRNLFNESLASVVSTYEKINMEMDTMWERSLPADYLKFRTFIMGTKNQPMFPNGVIYEGVSDIPMFHRGESGANDSMVPMGDNLLQLTESMPSNPLTAVLKDFRTYRPHNHAEFLEFVEEKARQTQVRHFAEQDPNSAAIYLAAVDQIRNFRNRHWNFTKEYIIKYSKHPVATGGSPIVTWLPNQLATVLKTMQEVGSKIDASQLLPENKSLVDTLTRRADAQARILDREVATLRTEIKDQDRV</sequence>
<dbReference type="InterPro" id="IPR000898">
    <property type="entry name" value="Indolamine_dOase"/>
</dbReference>
<keyword evidence="7" id="KW-1185">Reference proteome</keyword>
<protein>
    <submittedName>
        <fullName evidence="6">Uncharacterized protein</fullName>
    </submittedName>
</protein>
<keyword evidence="4" id="KW-0349">Heme</keyword>
<comment type="caution">
    <text evidence="6">The sequence shown here is derived from an EMBL/GenBank/DDBJ whole genome shotgun (WGS) entry which is preliminary data.</text>
</comment>
<feature type="binding site" description="proximal binding residue" evidence="4">
    <location>
        <position position="456"/>
    </location>
    <ligand>
        <name>heme b</name>
        <dbReference type="ChEBI" id="CHEBI:60344"/>
    </ligand>
    <ligandPart>
        <name>Fe</name>
        <dbReference type="ChEBI" id="CHEBI:18248"/>
    </ligandPart>
</feature>
<dbReference type="Gene3D" id="1.20.58.480">
    <property type="match status" value="1"/>
</dbReference>
<proteinExistence type="inferred from homology"/>
<organism evidence="6 7">
    <name type="scientific">Dissophora globulifera</name>
    <dbReference type="NCBI Taxonomy" id="979702"/>
    <lineage>
        <taxon>Eukaryota</taxon>
        <taxon>Fungi</taxon>
        <taxon>Fungi incertae sedis</taxon>
        <taxon>Mucoromycota</taxon>
        <taxon>Mortierellomycotina</taxon>
        <taxon>Mortierellomycetes</taxon>
        <taxon>Mortierellales</taxon>
        <taxon>Mortierellaceae</taxon>
        <taxon>Dissophora</taxon>
    </lineage>
</organism>
<evidence type="ECO:0000256" key="5">
    <source>
        <dbReference type="SAM" id="MobiDB-lite"/>
    </source>
</evidence>
<dbReference type="EMBL" id="JAAAIP010000361">
    <property type="protein sequence ID" value="KAG0318643.1"/>
    <property type="molecule type" value="Genomic_DNA"/>
</dbReference>